<dbReference type="RefSeq" id="XP_001732154.1">
    <property type="nucleotide sequence ID" value="XM_001732102.1"/>
</dbReference>
<keyword evidence="3" id="KW-1185">Reference proteome</keyword>
<sequence length="309" mass="35190">MKNMDVLFHTSMAPKLRISAGPTANKLELVAVNHDDKPVVIDSDCFQGKLTVRVKNFHGELPENVEYLEDVKYFSMPYGSQMSYSIQMQGRFPAGVNANDLVFGNEFDEPIRDSLPYGMGLVLRFASFIDPNLKHDLYGDKPWALSPFLSTVFRAKADRAVEGTFSSCASAKECFERDAWPKFPQPNSEETFLEDDISSLFYHSGPDAKEPQLDRNMEVDENVVKTFSNNDKARQHRMSWLGSASNRKKLNVTPDDVITADFGNGFVRSDKKAARRLTADRFQHRYWRGQPVRYVCKNLKTGQVYFVVQ</sequence>
<gene>
    <name evidence="2" type="ORF">MGL_0747</name>
</gene>
<feature type="domain" description="Domain of unknown function at the cortex 1" evidence="1">
    <location>
        <begin position="15"/>
        <end position="309"/>
    </location>
</feature>
<name>A8PUQ7_MALGO</name>
<dbReference type="PANTHER" id="PTHR34826">
    <property type="entry name" value="UPF0590 PROTEIN C409.17C"/>
    <property type="match status" value="1"/>
</dbReference>
<dbReference type="GeneID" id="5856460"/>
<dbReference type="Proteomes" id="UP000008837">
    <property type="component" value="Unassembled WGS sequence"/>
</dbReference>
<dbReference type="OrthoDB" id="2119945at2759"/>
<comment type="caution">
    <text evidence="2">The sequence shown here is derived from an EMBL/GenBank/DDBJ whole genome shotgun (WGS) entry which is preliminary data.</text>
</comment>
<organism evidence="2 3">
    <name type="scientific">Malassezia globosa (strain ATCC MYA-4612 / CBS 7966)</name>
    <name type="common">Dandruff-associated fungus</name>
    <dbReference type="NCBI Taxonomy" id="425265"/>
    <lineage>
        <taxon>Eukaryota</taxon>
        <taxon>Fungi</taxon>
        <taxon>Dikarya</taxon>
        <taxon>Basidiomycota</taxon>
        <taxon>Ustilaginomycotina</taxon>
        <taxon>Malasseziomycetes</taxon>
        <taxon>Malasseziales</taxon>
        <taxon>Malasseziaceae</taxon>
        <taxon>Malassezia</taxon>
    </lineage>
</organism>
<evidence type="ECO:0000313" key="2">
    <source>
        <dbReference type="EMBL" id="EDP44940.1"/>
    </source>
</evidence>
<proteinExistence type="predicted"/>
<dbReference type="EMBL" id="AAYY01000002">
    <property type="protein sequence ID" value="EDP44940.1"/>
    <property type="molecule type" value="Genomic_DNA"/>
</dbReference>
<reference evidence="2 3" key="1">
    <citation type="journal article" date="2007" name="Proc. Natl. Acad. Sci. U.S.A.">
        <title>Dandruff-associated Malassezia genomes reveal convergent and divergent virulence traits shared with plant and human fungal pathogens.</title>
        <authorList>
            <person name="Xu J."/>
            <person name="Saunders C.W."/>
            <person name="Hu P."/>
            <person name="Grant R.A."/>
            <person name="Boekhout T."/>
            <person name="Kuramae E.E."/>
            <person name="Kronstad J.W."/>
            <person name="Deangelis Y.M."/>
            <person name="Reeder N.L."/>
            <person name="Johnstone K.R."/>
            <person name="Leland M."/>
            <person name="Fieno A.M."/>
            <person name="Begley W.M."/>
            <person name="Sun Y."/>
            <person name="Lacey M.P."/>
            <person name="Chaudhary T."/>
            <person name="Keough T."/>
            <person name="Chu L."/>
            <person name="Sears R."/>
            <person name="Yuan B."/>
            <person name="Dawson T.L.Jr."/>
        </authorList>
    </citation>
    <scope>NUCLEOTIDE SEQUENCE [LARGE SCALE GENOMIC DNA]</scope>
    <source>
        <strain evidence="3">ATCC MYA-4612 / CBS 7966</strain>
    </source>
</reference>
<dbReference type="OMA" id="DRQGITW"/>
<protein>
    <recommendedName>
        <fullName evidence="1">Domain of unknown function at the cortex 1 domain-containing protein</fullName>
    </recommendedName>
</protein>
<dbReference type="InParanoid" id="A8PUQ7"/>
<dbReference type="AlphaFoldDB" id="A8PUQ7"/>
<accession>A8PUQ7</accession>
<dbReference type="Pfam" id="PF08588">
    <property type="entry name" value="Duc1"/>
    <property type="match status" value="1"/>
</dbReference>
<dbReference type="PANTHER" id="PTHR34826:SF2">
    <property type="entry name" value="UPF0590 PROTEIN C409.17C"/>
    <property type="match status" value="1"/>
</dbReference>
<dbReference type="KEGG" id="mgl:MGL_0747"/>
<evidence type="ECO:0000259" key="1">
    <source>
        <dbReference type="Pfam" id="PF08588"/>
    </source>
</evidence>
<evidence type="ECO:0000313" key="3">
    <source>
        <dbReference type="Proteomes" id="UP000008837"/>
    </source>
</evidence>
<dbReference type="VEuPathDB" id="FungiDB:MGL_0747"/>
<dbReference type="InterPro" id="IPR013897">
    <property type="entry name" value="Duc1"/>
</dbReference>